<sequence>MASLMKPYSDGDYVIGPGQAFFVVSSPAREPGISIRRRRRLRGRRKAELRATGLPEDGIVPLGEVSLVRPRYPDPEWLEARQAATASLTAEEIEAHRNAVLGGMLASRHMTLGGSA</sequence>
<evidence type="ECO:0000313" key="1">
    <source>
        <dbReference type="EMBL" id="SOR30667.1"/>
    </source>
</evidence>
<evidence type="ECO:0000313" key="2">
    <source>
        <dbReference type="Proteomes" id="UP000233769"/>
    </source>
</evidence>
<gene>
    <name evidence="1" type="ORF">TK0001_4065</name>
</gene>
<dbReference type="EMBL" id="LT962688">
    <property type="protein sequence ID" value="SOR30667.1"/>
    <property type="molecule type" value="Genomic_DNA"/>
</dbReference>
<accession>A0A2N9ATK1</accession>
<name>A0A2N9ATK1_METEX</name>
<proteinExistence type="predicted"/>
<dbReference type="Proteomes" id="UP000233769">
    <property type="component" value="Chromosome tk0001"/>
</dbReference>
<organism evidence="1 2">
    <name type="scientific">Methylorubrum extorquens</name>
    <name type="common">Methylobacterium dichloromethanicum</name>
    <name type="synonym">Methylobacterium extorquens</name>
    <dbReference type="NCBI Taxonomy" id="408"/>
    <lineage>
        <taxon>Bacteria</taxon>
        <taxon>Pseudomonadati</taxon>
        <taxon>Pseudomonadota</taxon>
        <taxon>Alphaproteobacteria</taxon>
        <taxon>Hyphomicrobiales</taxon>
        <taxon>Methylobacteriaceae</taxon>
        <taxon>Methylorubrum</taxon>
    </lineage>
</organism>
<dbReference type="AlphaFoldDB" id="A0A2N9ATK1"/>
<protein>
    <submittedName>
        <fullName evidence="1">Uncharacterized protein</fullName>
    </submittedName>
</protein>
<reference evidence="2" key="1">
    <citation type="submission" date="2017-10" db="EMBL/GenBank/DDBJ databases">
        <authorList>
            <person name="Regsiter A."/>
            <person name="William W."/>
        </authorList>
    </citation>
    <scope>NUCLEOTIDE SEQUENCE [LARGE SCALE GENOMIC DNA]</scope>
</reference>